<reference evidence="6" key="1">
    <citation type="journal article" date="2015" name="Nature">
        <title>Complex archaea that bridge the gap between prokaryotes and eukaryotes.</title>
        <authorList>
            <person name="Spang A."/>
            <person name="Saw J.H."/>
            <person name="Jorgensen S.L."/>
            <person name="Zaremba-Niedzwiedzka K."/>
            <person name="Martijn J."/>
            <person name="Lind A.E."/>
            <person name="van Eijk R."/>
            <person name="Schleper C."/>
            <person name="Guy L."/>
            <person name="Ettema T.J."/>
        </authorList>
    </citation>
    <scope>NUCLEOTIDE SEQUENCE</scope>
</reference>
<dbReference type="GO" id="GO:0006189">
    <property type="term" value="P:'de novo' IMP biosynthetic process"/>
    <property type="evidence" value="ECO:0007669"/>
    <property type="project" value="InterPro"/>
</dbReference>
<name>A0A0F9RJ02_9ZZZZ</name>
<feature type="domain" description="Formyl transferase N-terminal" evidence="5">
    <location>
        <begin position="5"/>
        <end position="188"/>
    </location>
</feature>
<dbReference type="NCBIfam" id="TIGR00639">
    <property type="entry name" value="PurN"/>
    <property type="match status" value="1"/>
</dbReference>
<dbReference type="HAMAP" id="MF_01930">
    <property type="entry name" value="PurN"/>
    <property type="match status" value="1"/>
</dbReference>
<dbReference type="GO" id="GO:0004644">
    <property type="term" value="F:phosphoribosylglycinamide formyltransferase activity"/>
    <property type="evidence" value="ECO:0007669"/>
    <property type="project" value="UniProtKB-EC"/>
</dbReference>
<dbReference type="AlphaFoldDB" id="A0A0F9RJ02"/>
<evidence type="ECO:0000256" key="2">
    <source>
        <dbReference type="ARBA" id="ARBA00012254"/>
    </source>
</evidence>
<dbReference type="GO" id="GO:0005737">
    <property type="term" value="C:cytoplasm"/>
    <property type="evidence" value="ECO:0007669"/>
    <property type="project" value="TreeGrafter"/>
</dbReference>
<keyword evidence="4" id="KW-0658">Purine biosynthesis</keyword>
<sequence>MGELKIGAIASGSGSNFEAIVQSTENGILKDKARVSLLICNKVGAFCLERAKNHNIPHVLIESNKYLHLPRKEFDKKLVKVLKQHDCSLIVLVGYMRLVSGYFIDAFDGNVMNIHPALLPSFRGMNAHNDVLEYGAKVSGATVHFVDVHADHGPIIIQKCVPVYDTDTVKTLGSRILEWEHKIFPKAIELFCDNRLHIDERIVRINGDVKL</sequence>
<dbReference type="EMBL" id="LAZR01002839">
    <property type="protein sequence ID" value="KKN24986.1"/>
    <property type="molecule type" value="Genomic_DNA"/>
</dbReference>
<comment type="caution">
    <text evidence="6">The sequence shown here is derived from an EMBL/GenBank/DDBJ whole genome shotgun (WGS) entry which is preliminary data.</text>
</comment>
<evidence type="ECO:0000256" key="1">
    <source>
        <dbReference type="ARBA" id="ARBA00005054"/>
    </source>
</evidence>
<dbReference type="PANTHER" id="PTHR43369">
    <property type="entry name" value="PHOSPHORIBOSYLGLYCINAMIDE FORMYLTRANSFERASE"/>
    <property type="match status" value="1"/>
</dbReference>
<evidence type="ECO:0000259" key="5">
    <source>
        <dbReference type="Pfam" id="PF00551"/>
    </source>
</evidence>
<dbReference type="PANTHER" id="PTHR43369:SF2">
    <property type="entry name" value="PHOSPHORIBOSYLGLYCINAMIDE FORMYLTRANSFERASE"/>
    <property type="match status" value="1"/>
</dbReference>
<evidence type="ECO:0000256" key="3">
    <source>
        <dbReference type="ARBA" id="ARBA00022679"/>
    </source>
</evidence>
<dbReference type="EC" id="2.1.2.2" evidence="2"/>
<dbReference type="Gene3D" id="3.40.50.170">
    <property type="entry name" value="Formyl transferase, N-terminal domain"/>
    <property type="match status" value="1"/>
</dbReference>
<evidence type="ECO:0000256" key="4">
    <source>
        <dbReference type="ARBA" id="ARBA00022755"/>
    </source>
</evidence>
<proteinExistence type="inferred from homology"/>
<keyword evidence="3" id="KW-0808">Transferase</keyword>
<dbReference type="CDD" id="cd08645">
    <property type="entry name" value="FMT_core_GART"/>
    <property type="match status" value="1"/>
</dbReference>
<dbReference type="SUPFAM" id="SSF53328">
    <property type="entry name" value="Formyltransferase"/>
    <property type="match status" value="1"/>
</dbReference>
<dbReference type="InterPro" id="IPR004607">
    <property type="entry name" value="GART"/>
</dbReference>
<dbReference type="InterPro" id="IPR002376">
    <property type="entry name" value="Formyl_transf_N"/>
</dbReference>
<gene>
    <name evidence="6" type="ORF">LCGC14_0889380</name>
</gene>
<evidence type="ECO:0000313" key="6">
    <source>
        <dbReference type="EMBL" id="KKN24986.1"/>
    </source>
</evidence>
<dbReference type="Pfam" id="PF00551">
    <property type="entry name" value="Formyl_trans_N"/>
    <property type="match status" value="1"/>
</dbReference>
<dbReference type="InterPro" id="IPR036477">
    <property type="entry name" value="Formyl_transf_N_sf"/>
</dbReference>
<accession>A0A0F9RJ02</accession>
<organism evidence="6">
    <name type="scientific">marine sediment metagenome</name>
    <dbReference type="NCBI Taxonomy" id="412755"/>
    <lineage>
        <taxon>unclassified sequences</taxon>
        <taxon>metagenomes</taxon>
        <taxon>ecological metagenomes</taxon>
    </lineage>
</organism>
<comment type="pathway">
    <text evidence="1">Purine metabolism; IMP biosynthesis via de novo pathway; N(2)-formyl-N(1)-(5-phospho-D-ribosyl)glycinamide from N(1)-(5-phospho-D-ribosyl)glycinamide (10-formyl THF route): step 1/1.</text>
</comment>
<protein>
    <recommendedName>
        <fullName evidence="2">phosphoribosylglycinamide formyltransferase 1</fullName>
        <ecNumber evidence="2">2.1.2.2</ecNumber>
    </recommendedName>
</protein>